<feature type="region of interest" description="Disordered" evidence="1">
    <location>
        <begin position="1"/>
        <end position="44"/>
    </location>
</feature>
<proteinExistence type="predicted"/>
<dbReference type="EMBL" id="BMAO01008375">
    <property type="protein sequence ID" value="GFR22904.1"/>
    <property type="molecule type" value="Genomic_DNA"/>
</dbReference>
<accession>A0A8X6HFY2</accession>
<evidence type="ECO:0000313" key="2">
    <source>
        <dbReference type="EMBL" id="GFR22904.1"/>
    </source>
</evidence>
<sequence length="112" mass="12767">MQIAGSSQVKRPGIRSRGSKESYLQAFSSPPAARPPKPAGSNSSLKSRMFLFIETFYKNTSMRTKVHTNNRKFKMPKEISSFTKEPTDKQDFHARYDDIEVCRNGQEFGNET</sequence>
<comment type="caution">
    <text evidence="2">The sequence shown here is derived from an EMBL/GenBank/DDBJ whole genome shotgun (WGS) entry which is preliminary data.</text>
</comment>
<organism evidence="2 3">
    <name type="scientific">Trichonephila clavata</name>
    <name type="common">Joro spider</name>
    <name type="synonym">Nephila clavata</name>
    <dbReference type="NCBI Taxonomy" id="2740835"/>
    <lineage>
        <taxon>Eukaryota</taxon>
        <taxon>Metazoa</taxon>
        <taxon>Ecdysozoa</taxon>
        <taxon>Arthropoda</taxon>
        <taxon>Chelicerata</taxon>
        <taxon>Arachnida</taxon>
        <taxon>Araneae</taxon>
        <taxon>Araneomorphae</taxon>
        <taxon>Entelegynae</taxon>
        <taxon>Araneoidea</taxon>
        <taxon>Nephilidae</taxon>
        <taxon>Trichonephila</taxon>
    </lineage>
</organism>
<name>A0A8X6HFY2_TRICU</name>
<reference evidence="2" key="1">
    <citation type="submission" date="2020-07" db="EMBL/GenBank/DDBJ databases">
        <title>Multicomponent nature underlies the extraordinary mechanical properties of spider dragline silk.</title>
        <authorList>
            <person name="Kono N."/>
            <person name="Nakamura H."/>
            <person name="Mori M."/>
            <person name="Yoshida Y."/>
            <person name="Ohtoshi R."/>
            <person name="Malay A.D."/>
            <person name="Moran D.A.P."/>
            <person name="Tomita M."/>
            <person name="Numata K."/>
            <person name="Arakawa K."/>
        </authorList>
    </citation>
    <scope>NUCLEOTIDE SEQUENCE</scope>
</reference>
<keyword evidence="3" id="KW-1185">Reference proteome</keyword>
<dbReference type="AlphaFoldDB" id="A0A8X6HFY2"/>
<evidence type="ECO:0000313" key="3">
    <source>
        <dbReference type="Proteomes" id="UP000887116"/>
    </source>
</evidence>
<protein>
    <submittedName>
        <fullName evidence="2">Uncharacterized protein</fullName>
    </submittedName>
</protein>
<gene>
    <name evidence="2" type="ORF">TNCT_170251</name>
</gene>
<dbReference type="Proteomes" id="UP000887116">
    <property type="component" value="Unassembled WGS sequence"/>
</dbReference>
<evidence type="ECO:0000256" key="1">
    <source>
        <dbReference type="SAM" id="MobiDB-lite"/>
    </source>
</evidence>